<proteinExistence type="predicted"/>
<dbReference type="EMBL" id="HBGA01140954">
    <property type="protein sequence ID" value="CAD9040595.1"/>
    <property type="molecule type" value="Transcribed_RNA"/>
</dbReference>
<protein>
    <submittedName>
        <fullName evidence="2">Uncharacterized protein</fullName>
    </submittedName>
</protein>
<name>A0A6U8MZB2_9EUGL</name>
<dbReference type="EMBL" id="HBGA01140956">
    <property type="protein sequence ID" value="CAD9040597.1"/>
    <property type="molecule type" value="Transcribed_RNA"/>
</dbReference>
<accession>A0A6U8MZB2</accession>
<organism evidence="2">
    <name type="scientific">Eutreptiella gymnastica</name>
    <dbReference type="NCBI Taxonomy" id="73025"/>
    <lineage>
        <taxon>Eukaryota</taxon>
        <taxon>Discoba</taxon>
        <taxon>Euglenozoa</taxon>
        <taxon>Euglenida</taxon>
        <taxon>Spirocuta</taxon>
        <taxon>Euglenophyceae</taxon>
        <taxon>Eutreptiales</taxon>
        <taxon>Eutreptiaceae</taxon>
        <taxon>Eutreptiella</taxon>
    </lineage>
</organism>
<sequence>MPYHVPCALFQKCGVPCGVPLVPYIGVMMTFTSLSVTSGSPRILCEYICVIIPFEVGSEWYVWSEPLEDWESPTHQYPADGSESFTFVHATLGTWLTTHFCQNLKTCQN</sequence>
<gene>
    <name evidence="1" type="ORF">EGYM00392_LOCUS51762</name>
    <name evidence="2" type="ORF">EGYM00392_LOCUS51764</name>
</gene>
<dbReference type="AlphaFoldDB" id="A0A6U8MZB2"/>
<evidence type="ECO:0000313" key="2">
    <source>
        <dbReference type="EMBL" id="CAD9040597.1"/>
    </source>
</evidence>
<evidence type="ECO:0000313" key="1">
    <source>
        <dbReference type="EMBL" id="CAD9040595.1"/>
    </source>
</evidence>
<reference evidence="2" key="1">
    <citation type="submission" date="2021-01" db="EMBL/GenBank/DDBJ databases">
        <authorList>
            <person name="Corre E."/>
            <person name="Pelletier E."/>
            <person name="Niang G."/>
            <person name="Scheremetjew M."/>
            <person name="Finn R."/>
            <person name="Kale V."/>
            <person name="Holt S."/>
            <person name="Cochrane G."/>
            <person name="Meng A."/>
            <person name="Brown T."/>
            <person name="Cohen L."/>
        </authorList>
    </citation>
    <scope>NUCLEOTIDE SEQUENCE</scope>
    <source>
        <strain evidence="2">NIES-381</strain>
    </source>
</reference>